<reference evidence="2 3" key="1">
    <citation type="journal article" date="2019" name="Int. J. Syst. Evol. Microbiol.">
        <title>The Global Catalogue of Microorganisms (GCM) 10K type strain sequencing project: providing services to taxonomists for standard genome sequencing and annotation.</title>
        <authorList>
            <consortium name="The Broad Institute Genomics Platform"/>
            <consortium name="The Broad Institute Genome Sequencing Center for Infectious Disease"/>
            <person name="Wu L."/>
            <person name="Ma J."/>
        </authorList>
    </citation>
    <scope>NUCLEOTIDE SEQUENCE [LARGE SCALE GENOMIC DNA]</scope>
    <source>
        <strain evidence="2 3">JCM 19585</strain>
    </source>
</reference>
<name>A0A830FCC5_9EURY</name>
<feature type="region of interest" description="Disordered" evidence="1">
    <location>
        <begin position="66"/>
        <end position="86"/>
    </location>
</feature>
<gene>
    <name evidence="2" type="ORF">GCM10009037_24320</name>
</gene>
<evidence type="ECO:0000313" key="2">
    <source>
        <dbReference type="EMBL" id="GGL39703.1"/>
    </source>
</evidence>
<dbReference type="AlphaFoldDB" id="A0A830FCC5"/>
<accession>A0A830FCC5</accession>
<organism evidence="2 3">
    <name type="scientific">Halarchaeum grantii</name>
    <dbReference type="NCBI Taxonomy" id="1193105"/>
    <lineage>
        <taxon>Archaea</taxon>
        <taxon>Methanobacteriati</taxon>
        <taxon>Methanobacteriota</taxon>
        <taxon>Stenosarchaea group</taxon>
        <taxon>Halobacteria</taxon>
        <taxon>Halobacteriales</taxon>
        <taxon>Halobacteriaceae</taxon>
    </lineage>
</organism>
<evidence type="ECO:0000256" key="1">
    <source>
        <dbReference type="SAM" id="MobiDB-lite"/>
    </source>
</evidence>
<comment type="caution">
    <text evidence="2">The sequence shown here is derived from an EMBL/GenBank/DDBJ whole genome shotgun (WGS) entry which is preliminary data.</text>
</comment>
<evidence type="ECO:0000313" key="3">
    <source>
        <dbReference type="Proteomes" id="UP000628840"/>
    </source>
</evidence>
<keyword evidence="3" id="KW-1185">Reference proteome</keyword>
<feature type="compositionally biased region" description="Polar residues" evidence="1">
    <location>
        <begin position="75"/>
        <end position="84"/>
    </location>
</feature>
<protein>
    <submittedName>
        <fullName evidence="2">Uncharacterized protein</fullName>
    </submittedName>
</protein>
<dbReference type="EMBL" id="BMPF01000004">
    <property type="protein sequence ID" value="GGL39703.1"/>
    <property type="molecule type" value="Genomic_DNA"/>
</dbReference>
<dbReference type="Proteomes" id="UP000628840">
    <property type="component" value="Unassembled WGS sequence"/>
</dbReference>
<proteinExistence type="predicted"/>
<sequence length="132" mass="14715">MESDVGERLLHQACGRTQWKDDAGWGGHATYLYDHAGDAIDSRQRLSTVREQAEDALWLVPALALQQPSRPDDAGQQSAATPTRETLMCRRCERETTHRFRGAETGPTDKWAGQPIWDCRVCGTSRHGPNPS</sequence>